<dbReference type="PROSITE" id="PS51208">
    <property type="entry name" value="AUTOTRANSPORTER"/>
    <property type="match status" value="1"/>
</dbReference>
<dbReference type="GO" id="GO:0008233">
    <property type="term" value="F:peptidase activity"/>
    <property type="evidence" value="ECO:0007669"/>
    <property type="project" value="UniProtKB-KW"/>
</dbReference>
<gene>
    <name evidence="3" type="ORF">PIN31115_03227</name>
</gene>
<evidence type="ECO:0000313" key="3">
    <source>
        <dbReference type="EMBL" id="VVE22743.1"/>
    </source>
</evidence>
<evidence type="ECO:0000259" key="2">
    <source>
        <dbReference type="PROSITE" id="PS51208"/>
    </source>
</evidence>
<protein>
    <submittedName>
        <fullName evidence="3">Extracellular serine protease</fullName>
        <ecNumber evidence="3">3.4.21.-</ecNumber>
    </submittedName>
</protein>
<sequence>MKAVSYPSFARRLTGMFTAAVVLFSMAVSPVKADEAAEMRNTLIVLSGAALLNNAVTAQSAASAFQRAMQTRTMSGGVTFDDTTGKGLAPGNGDFAGWASFTGERSHQNGETRLFDVRGVNGAIGVDSRIDANTIVGGSLGVGNHNSEIDGHLGEAGVNSVSLGVYASHLSDQQWFVNGGATYTNHSVKTDRNIDTSDASPRVKGNTRGNTFGAFGEVGRRNALGAVHLDSTLGMRFLSTRLNAFDEAGGGDTGAPNALKVGSQSRTSTRGIVGVRLWHELVNVAGGKAIPSLRVAYEYEFGDKRSSLTNAFYGATRSFTVLGAKLGAHIVTAELGVDVQFDNQLEVHVGGNMSARRGETTVGGGIGAKYRF</sequence>
<dbReference type="InterPro" id="IPR036709">
    <property type="entry name" value="Autotransporte_beta_dom_sf"/>
</dbReference>
<dbReference type="GO" id="GO:0006508">
    <property type="term" value="P:proteolysis"/>
    <property type="evidence" value="ECO:0007669"/>
    <property type="project" value="UniProtKB-KW"/>
</dbReference>
<feature type="domain" description="Autotransporter" evidence="2">
    <location>
        <begin position="90"/>
        <end position="372"/>
    </location>
</feature>
<feature type="signal peptide" evidence="1">
    <location>
        <begin position="1"/>
        <end position="33"/>
    </location>
</feature>
<keyword evidence="4" id="KW-1185">Reference proteome</keyword>
<accession>A0A5E4WF10</accession>
<dbReference type="EMBL" id="CABPSI010000003">
    <property type="protein sequence ID" value="VVE22743.1"/>
    <property type="molecule type" value="Genomic_DNA"/>
</dbReference>
<dbReference type="Pfam" id="PF03797">
    <property type="entry name" value="Autotransporter"/>
    <property type="match status" value="1"/>
</dbReference>
<dbReference type="RefSeq" id="WP_174996121.1">
    <property type="nucleotide sequence ID" value="NZ_CABPSI010000003.1"/>
</dbReference>
<dbReference type="Proteomes" id="UP000333828">
    <property type="component" value="Unassembled WGS sequence"/>
</dbReference>
<proteinExistence type="predicted"/>
<reference evidence="3 4" key="1">
    <citation type="submission" date="2019-08" db="EMBL/GenBank/DDBJ databases">
        <authorList>
            <person name="Peeters C."/>
        </authorList>
    </citation>
    <scope>NUCLEOTIDE SEQUENCE [LARGE SCALE GENOMIC DNA]</scope>
    <source>
        <strain evidence="3 4">LMG 31115</strain>
    </source>
</reference>
<dbReference type="SMART" id="SM00869">
    <property type="entry name" value="Autotransporter"/>
    <property type="match status" value="1"/>
</dbReference>
<name>A0A5E4WF10_9BURK</name>
<dbReference type="Gene3D" id="2.40.128.130">
    <property type="entry name" value="Autotransporter beta-domain"/>
    <property type="match status" value="1"/>
</dbReference>
<dbReference type="AlphaFoldDB" id="A0A5E4WF10"/>
<dbReference type="SUPFAM" id="SSF103515">
    <property type="entry name" value="Autotransporter"/>
    <property type="match status" value="1"/>
</dbReference>
<keyword evidence="1" id="KW-0732">Signal</keyword>
<organism evidence="3 4">
    <name type="scientific">Pandoraea iniqua</name>
    <dbReference type="NCBI Taxonomy" id="2508288"/>
    <lineage>
        <taxon>Bacteria</taxon>
        <taxon>Pseudomonadati</taxon>
        <taxon>Pseudomonadota</taxon>
        <taxon>Betaproteobacteria</taxon>
        <taxon>Burkholderiales</taxon>
        <taxon>Burkholderiaceae</taxon>
        <taxon>Pandoraea</taxon>
    </lineage>
</organism>
<dbReference type="EC" id="3.4.21.-" evidence="3"/>
<feature type="chain" id="PRO_5022792594" evidence="1">
    <location>
        <begin position="34"/>
        <end position="372"/>
    </location>
</feature>
<keyword evidence="3" id="KW-0645">Protease</keyword>
<evidence type="ECO:0000313" key="4">
    <source>
        <dbReference type="Proteomes" id="UP000333828"/>
    </source>
</evidence>
<evidence type="ECO:0000256" key="1">
    <source>
        <dbReference type="SAM" id="SignalP"/>
    </source>
</evidence>
<dbReference type="InterPro" id="IPR005546">
    <property type="entry name" value="Autotransporte_beta"/>
</dbReference>
<keyword evidence="3" id="KW-0378">Hydrolase</keyword>